<protein>
    <submittedName>
        <fullName evidence="3">Multi antimicrobial extrusion protein</fullName>
    </submittedName>
</protein>
<dbReference type="GO" id="GO:0042910">
    <property type="term" value="F:xenobiotic transmembrane transporter activity"/>
    <property type="evidence" value="ECO:0007669"/>
    <property type="project" value="InterPro"/>
</dbReference>
<evidence type="ECO:0000313" key="4">
    <source>
        <dbReference type="Proteomes" id="UP000187203"/>
    </source>
</evidence>
<sequence>MEESSLDGRAEEEKWKIRWSGFGEELKKVSYMAVPMVAVLVSQYLLRVASMVIVGHLAYKEYFQASPEEVGGSALEPMRIWGHITFGGGDEENKWKIKWSAFGEELKKMSYMAVPMVAVTVSQYLSQVISVMIVGHIDELALSGIALASSFTNVTGFSLICQSLILPMFFSSCAALCLHIPLCWALVYKTNLGITGAALSVGLASWFNVALLAFYMRYSSSCEKSRAFVFNDVFLSVKEFFSFGLPSAVMVCTRVSNELGAGNPQAARFAVGVAMVLAAIEPLIVSITLFCCRYIYGYLFSNEAEVVNYVAEMLPLLCISVIMDSLQAVLSGQFPLP</sequence>
<dbReference type="InterPro" id="IPR002528">
    <property type="entry name" value="MATE_fam"/>
</dbReference>
<dbReference type="Pfam" id="PF01554">
    <property type="entry name" value="MatE"/>
    <property type="match status" value="1"/>
</dbReference>
<name>A0A1R3KC73_9ROSI</name>
<dbReference type="STRING" id="93759.A0A1R3KC73"/>
<comment type="caution">
    <text evidence="3">The sequence shown here is derived from an EMBL/GenBank/DDBJ whole genome shotgun (WGS) entry which is preliminary data.</text>
</comment>
<comment type="similarity">
    <text evidence="1">Belongs to the multi antimicrobial extrusion (MATE) (TC 2.A.66.1) family.</text>
</comment>
<evidence type="ECO:0000313" key="3">
    <source>
        <dbReference type="EMBL" id="OMP04682.1"/>
    </source>
</evidence>
<feature type="transmembrane region" description="Helical" evidence="2">
    <location>
        <begin position="168"/>
        <end position="188"/>
    </location>
</feature>
<evidence type="ECO:0000256" key="1">
    <source>
        <dbReference type="ARBA" id="ARBA00010199"/>
    </source>
</evidence>
<dbReference type="OrthoDB" id="2126698at2759"/>
<feature type="transmembrane region" description="Helical" evidence="2">
    <location>
        <begin position="140"/>
        <end position="161"/>
    </location>
</feature>
<dbReference type="GO" id="GO:0015297">
    <property type="term" value="F:antiporter activity"/>
    <property type="evidence" value="ECO:0007669"/>
    <property type="project" value="InterPro"/>
</dbReference>
<dbReference type="EMBL" id="AWUE01014231">
    <property type="protein sequence ID" value="OMP04682.1"/>
    <property type="molecule type" value="Genomic_DNA"/>
</dbReference>
<keyword evidence="4" id="KW-1185">Reference proteome</keyword>
<organism evidence="3 4">
    <name type="scientific">Corchorus olitorius</name>
    <dbReference type="NCBI Taxonomy" id="93759"/>
    <lineage>
        <taxon>Eukaryota</taxon>
        <taxon>Viridiplantae</taxon>
        <taxon>Streptophyta</taxon>
        <taxon>Embryophyta</taxon>
        <taxon>Tracheophyta</taxon>
        <taxon>Spermatophyta</taxon>
        <taxon>Magnoliopsida</taxon>
        <taxon>eudicotyledons</taxon>
        <taxon>Gunneridae</taxon>
        <taxon>Pentapetalae</taxon>
        <taxon>rosids</taxon>
        <taxon>malvids</taxon>
        <taxon>Malvales</taxon>
        <taxon>Malvaceae</taxon>
        <taxon>Grewioideae</taxon>
        <taxon>Apeibeae</taxon>
        <taxon>Corchorus</taxon>
    </lineage>
</organism>
<dbReference type="Proteomes" id="UP000187203">
    <property type="component" value="Unassembled WGS sequence"/>
</dbReference>
<reference evidence="4" key="1">
    <citation type="submission" date="2013-09" db="EMBL/GenBank/DDBJ databases">
        <title>Corchorus olitorius genome sequencing.</title>
        <authorList>
            <person name="Alam M."/>
            <person name="Haque M.S."/>
            <person name="Islam M.S."/>
            <person name="Emdad E.M."/>
            <person name="Islam M.M."/>
            <person name="Ahmed B."/>
            <person name="Halim A."/>
            <person name="Hossen Q.M.M."/>
            <person name="Hossain M.Z."/>
            <person name="Ahmed R."/>
            <person name="Khan M.M."/>
            <person name="Islam R."/>
            <person name="Rashid M.M."/>
            <person name="Khan S.A."/>
            <person name="Rahman M.S."/>
            <person name="Alam M."/>
            <person name="Yahiya A.S."/>
            <person name="Khan M.S."/>
            <person name="Azam M.S."/>
            <person name="Haque T."/>
            <person name="Lashkar M.Z.H."/>
            <person name="Akhand A.I."/>
            <person name="Morshed G."/>
            <person name="Roy S."/>
            <person name="Uddin K.S."/>
            <person name="Rabeya T."/>
            <person name="Hossain A.S."/>
            <person name="Chowdhury A."/>
            <person name="Snigdha A.R."/>
            <person name="Mortoza M.S."/>
            <person name="Matin S.A."/>
            <person name="Hoque S.M.E."/>
            <person name="Islam M.K."/>
            <person name="Roy D.K."/>
            <person name="Haider R."/>
            <person name="Moosa M.M."/>
            <person name="Elias S.M."/>
            <person name="Hasan A.M."/>
            <person name="Jahan S."/>
            <person name="Shafiuddin M."/>
            <person name="Mahmood N."/>
            <person name="Shommy N.S."/>
        </authorList>
    </citation>
    <scope>NUCLEOTIDE SEQUENCE [LARGE SCALE GENOMIC DNA]</scope>
    <source>
        <strain evidence="4">cv. O-4</strain>
    </source>
</reference>
<keyword evidence="2" id="KW-1133">Transmembrane helix</keyword>
<feature type="transmembrane region" description="Helical" evidence="2">
    <location>
        <begin position="269"/>
        <end position="296"/>
    </location>
</feature>
<dbReference type="GO" id="GO:0016020">
    <property type="term" value="C:membrane"/>
    <property type="evidence" value="ECO:0007669"/>
    <property type="project" value="InterPro"/>
</dbReference>
<proteinExistence type="inferred from homology"/>
<evidence type="ECO:0000256" key="2">
    <source>
        <dbReference type="SAM" id="Phobius"/>
    </source>
</evidence>
<keyword evidence="2" id="KW-0812">Transmembrane</keyword>
<accession>A0A1R3KC73</accession>
<keyword evidence="2" id="KW-0472">Membrane</keyword>
<dbReference type="PANTHER" id="PTHR11206">
    <property type="entry name" value="MULTIDRUG RESISTANCE PROTEIN"/>
    <property type="match status" value="1"/>
</dbReference>
<feature type="transmembrane region" description="Helical" evidence="2">
    <location>
        <begin position="111"/>
        <end position="134"/>
    </location>
</feature>
<feature type="transmembrane region" description="Helical" evidence="2">
    <location>
        <begin position="194"/>
        <end position="216"/>
    </location>
</feature>
<dbReference type="AlphaFoldDB" id="A0A1R3KC73"/>
<gene>
    <name evidence="3" type="ORF">COLO4_09386</name>
</gene>